<dbReference type="SMART" id="SM01022">
    <property type="entry name" value="ASCH"/>
    <property type="match status" value="1"/>
</dbReference>
<dbReference type="InterPro" id="IPR015947">
    <property type="entry name" value="PUA-like_sf"/>
</dbReference>
<proteinExistence type="predicted"/>
<dbReference type="Pfam" id="PF04266">
    <property type="entry name" value="ASCH"/>
    <property type="match status" value="1"/>
</dbReference>
<dbReference type="Gene3D" id="2.30.130.30">
    <property type="entry name" value="Hypothetical protein"/>
    <property type="match status" value="1"/>
</dbReference>
<dbReference type="Proteomes" id="UP000564836">
    <property type="component" value="Chromosome"/>
</dbReference>
<sequence>MTDASDAIISIHPEYATAILDGTKTIELRRRIPSLGEGTRLWIYATRPTAAVVGMATIAGVSRAHPRTIWQKHRSETGVDYASFTEYFAGATEAVAILLAAVKQVQPITLGELRRVRAGFHPPQVLVRLTSKEAEALEKLAKS</sequence>
<dbReference type="SUPFAM" id="SSF88697">
    <property type="entry name" value="PUA domain-like"/>
    <property type="match status" value="1"/>
</dbReference>
<evidence type="ECO:0000259" key="1">
    <source>
        <dbReference type="SMART" id="SM01022"/>
    </source>
</evidence>
<dbReference type="EMBL" id="CP088280">
    <property type="protein sequence ID" value="UGX94196.1"/>
    <property type="molecule type" value="Genomic_DNA"/>
</dbReference>
<name>A0A7Z0QA92_9BRAD</name>
<dbReference type="RefSeq" id="WP_166346198.1">
    <property type="nucleotide sequence ID" value="NZ_CP088280.1"/>
</dbReference>
<dbReference type="InterPro" id="IPR007374">
    <property type="entry name" value="ASCH_domain"/>
</dbReference>
<gene>
    <name evidence="3" type="ORF">G6321_00053100</name>
    <name evidence="2" type="ORF">G6321_15345</name>
</gene>
<reference evidence="3 4" key="1">
    <citation type="journal article" date="2017" name="Syst. Appl. Microbiol.">
        <title>Soybeans inoculated with root zone soils of Canadian native legumes harbour diverse and novel Bradyrhizobium spp. that possess agricultural potential.</title>
        <authorList>
            <person name="Bromfield E.S.P."/>
            <person name="Cloutier S."/>
            <person name="Tambong J.T."/>
            <person name="Tran Thi T.V."/>
        </authorList>
    </citation>
    <scope>NUCLEOTIDE SEQUENCE [LARGE SCALE GENOMIC DNA]</scope>
    <source>
        <strain evidence="3 4">323S2</strain>
    </source>
</reference>
<evidence type="ECO:0000313" key="3">
    <source>
        <dbReference type="EMBL" id="UGX94196.1"/>
    </source>
</evidence>
<organism evidence="2">
    <name type="scientific">Bradyrhizobium barranii subsp. barranii</name>
    <dbReference type="NCBI Taxonomy" id="2823807"/>
    <lineage>
        <taxon>Bacteria</taxon>
        <taxon>Pseudomonadati</taxon>
        <taxon>Pseudomonadota</taxon>
        <taxon>Alphaproteobacteria</taxon>
        <taxon>Hyphomicrobiales</taxon>
        <taxon>Nitrobacteraceae</taxon>
        <taxon>Bradyrhizobium</taxon>
        <taxon>Bradyrhizobium barranii</taxon>
    </lineage>
</organism>
<protein>
    <submittedName>
        <fullName evidence="2">ASCH domain-containing protein</fullName>
    </submittedName>
</protein>
<reference evidence="2" key="2">
    <citation type="submission" date="2020-06" db="EMBL/GenBank/DDBJ databases">
        <title>Whole Genome Sequence of Bradyrhizobium sp. Strain 323S2.</title>
        <authorList>
            <person name="Bromfield E.S.P."/>
        </authorList>
    </citation>
    <scope>NUCLEOTIDE SEQUENCE [LARGE SCALE GENOMIC DNA]</scope>
    <source>
        <strain evidence="2">323S2</strain>
    </source>
</reference>
<reference evidence="3 4" key="3">
    <citation type="journal article" date="2022" name="Int. J. Syst. Evol. Microbiol.">
        <title>Strains of Bradyrhizobium barranii sp. nov. associated with legumes native to Canada are symbionts of soybeans and belong to different subspecies (subsp. barranii subsp. nov. and subsp. apii subsp. nov.) and symbiovars (sv. glycinearum and sv. septentrionale).</title>
        <authorList>
            <person name="Bromfield E.S.P."/>
            <person name="Cloutier S."/>
            <person name="Wasai-Hara S."/>
            <person name="Minamisawa K."/>
        </authorList>
    </citation>
    <scope>NUCLEOTIDE SEQUENCE [LARGE SCALE GENOMIC DNA]</scope>
    <source>
        <strain evidence="3 4">323S2</strain>
    </source>
</reference>
<dbReference type="EMBL" id="JACBFH010000001">
    <property type="protein sequence ID" value="NYY89745.1"/>
    <property type="molecule type" value="Genomic_DNA"/>
</dbReference>
<evidence type="ECO:0000313" key="4">
    <source>
        <dbReference type="Proteomes" id="UP000564836"/>
    </source>
</evidence>
<dbReference type="AlphaFoldDB" id="A0A7Z0QA92"/>
<evidence type="ECO:0000313" key="2">
    <source>
        <dbReference type="EMBL" id="NYY89745.1"/>
    </source>
</evidence>
<feature type="domain" description="ASCH" evidence="1">
    <location>
        <begin position="9"/>
        <end position="103"/>
    </location>
</feature>
<accession>A0A7Z0QA92</accession>